<dbReference type="PROSITE" id="PS00108">
    <property type="entry name" value="PROTEIN_KINASE_ST"/>
    <property type="match status" value="1"/>
</dbReference>
<protein>
    <recommendedName>
        <fullName evidence="8">Protein kinase domain-containing protein</fullName>
    </recommendedName>
</protein>
<dbReference type="EMBL" id="AGNL01011125">
    <property type="protein sequence ID" value="EJK68595.1"/>
    <property type="molecule type" value="Genomic_DNA"/>
</dbReference>
<keyword evidence="2" id="KW-0808">Transferase</keyword>
<dbReference type="InterPro" id="IPR017441">
    <property type="entry name" value="Protein_kinase_ATP_BS"/>
</dbReference>
<dbReference type="Gene3D" id="1.10.510.10">
    <property type="entry name" value="Transferase(Phosphotransferase) domain 1"/>
    <property type="match status" value="1"/>
</dbReference>
<dbReference type="PROSITE" id="PS00107">
    <property type="entry name" value="PROTEIN_KINASE_ATP"/>
    <property type="match status" value="1"/>
</dbReference>
<dbReference type="InterPro" id="IPR008271">
    <property type="entry name" value="Ser/Thr_kinase_AS"/>
</dbReference>
<keyword evidence="10" id="KW-1185">Reference proteome</keyword>
<keyword evidence="1 7" id="KW-0723">Serine/threonine-protein kinase</keyword>
<proteinExistence type="inferred from homology"/>
<comment type="similarity">
    <text evidence="7">Belongs to the protein kinase superfamily.</text>
</comment>
<sequence>MTAQCKTPSCTAHNELTIDNIFYYQSAMQDVLSYQGKGAIRLVSAPFDEDTPLDLAAPLSPSSDTSDTSFTLSSFPTSCFSTIDDKYHVDATVIGTGHNGSVRACFDRITGHQCAVKSIRKRDPSVKTHALCREIEILQEMRSQENIIELIDVFEDSEYLHIVTELCQGGELFEKIVEKSASSFPGSHRCFDETEASKIIFQVLGAISSLHKAGIVHRDLKPENILFASDVDSTSVKVIDFGLARRHSPHDAPMNSLVGTPCKLDSTFDVSTLSLRDSRLLPPCHSPLDYIAPEVLRKRYDKACDLWSLGVISYTMLCGYPPFNGESNKEIYDRVRSGQYRFPSVDWKFTSKDARDFIRRLIRLDPSKRLTAEQALNHPWIVKHNRNSSFVVESRDESVEVVFSPSSSRELV</sequence>
<dbReference type="Pfam" id="PF00069">
    <property type="entry name" value="Pkinase"/>
    <property type="match status" value="2"/>
</dbReference>
<dbReference type="AlphaFoldDB" id="K0ST76"/>
<evidence type="ECO:0000256" key="7">
    <source>
        <dbReference type="RuleBase" id="RU000304"/>
    </source>
</evidence>
<dbReference type="CDD" id="cd05117">
    <property type="entry name" value="STKc_CAMK"/>
    <property type="match status" value="1"/>
</dbReference>
<dbReference type="PANTHER" id="PTHR24349">
    <property type="entry name" value="SERINE/THREONINE-PROTEIN KINASE"/>
    <property type="match status" value="1"/>
</dbReference>
<keyword evidence="5 6" id="KW-0067">ATP-binding</keyword>
<reference evidence="9 10" key="1">
    <citation type="journal article" date="2012" name="Genome Biol.">
        <title>Genome and low-iron response of an oceanic diatom adapted to chronic iron limitation.</title>
        <authorList>
            <person name="Lommer M."/>
            <person name="Specht M."/>
            <person name="Roy A.S."/>
            <person name="Kraemer L."/>
            <person name="Andreson R."/>
            <person name="Gutowska M.A."/>
            <person name="Wolf J."/>
            <person name="Bergner S.V."/>
            <person name="Schilhabel M.B."/>
            <person name="Klostermeier U.C."/>
            <person name="Beiko R.G."/>
            <person name="Rosenstiel P."/>
            <person name="Hippler M."/>
            <person name="Laroche J."/>
        </authorList>
    </citation>
    <scope>NUCLEOTIDE SEQUENCE [LARGE SCALE GENOMIC DNA]</scope>
    <source>
        <strain evidence="9 10">CCMP1005</strain>
    </source>
</reference>
<dbReference type="Gene3D" id="3.30.200.20">
    <property type="entry name" value="Phosphorylase Kinase, domain 1"/>
    <property type="match status" value="1"/>
</dbReference>
<dbReference type="GO" id="GO:0004674">
    <property type="term" value="F:protein serine/threonine kinase activity"/>
    <property type="evidence" value="ECO:0007669"/>
    <property type="project" value="UniProtKB-KW"/>
</dbReference>
<dbReference type="InterPro" id="IPR050205">
    <property type="entry name" value="CDPK_Ser/Thr_kinases"/>
</dbReference>
<dbReference type="OMA" id="SEVSEEX"/>
<feature type="domain" description="Protein kinase" evidence="8">
    <location>
        <begin position="88"/>
        <end position="381"/>
    </location>
</feature>
<dbReference type="GO" id="GO:0005524">
    <property type="term" value="F:ATP binding"/>
    <property type="evidence" value="ECO:0007669"/>
    <property type="project" value="UniProtKB-UniRule"/>
</dbReference>
<feature type="binding site" evidence="6">
    <location>
        <position position="121"/>
    </location>
    <ligand>
        <name>ATP</name>
        <dbReference type="ChEBI" id="CHEBI:30616"/>
    </ligand>
</feature>
<organism evidence="9 10">
    <name type="scientific">Thalassiosira oceanica</name>
    <name type="common">Marine diatom</name>
    <dbReference type="NCBI Taxonomy" id="159749"/>
    <lineage>
        <taxon>Eukaryota</taxon>
        <taxon>Sar</taxon>
        <taxon>Stramenopiles</taxon>
        <taxon>Ochrophyta</taxon>
        <taxon>Bacillariophyta</taxon>
        <taxon>Coscinodiscophyceae</taxon>
        <taxon>Thalassiosirophycidae</taxon>
        <taxon>Thalassiosirales</taxon>
        <taxon>Thalassiosiraceae</taxon>
        <taxon>Thalassiosira</taxon>
    </lineage>
</organism>
<evidence type="ECO:0000256" key="5">
    <source>
        <dbReference type="ARBA" id="ARBA00022840"/>
    </source>
</evidence>
<evidence type="ECO:0000313" key="9">
    <source>
        <dbReference type="EMBL" id="EJK68595.1"/>
    </source>
</evidence>
<dbReference type="PROSITE" id="PS50011">
    <property type="entry name" value="PROTEIN_KINASE_DOM"/>
    <property type="match status" value="1"/>
</dbReference>
<evidence type="ECO:0000256" key="4">
    <source>
        <dbReference type="ARBA" id="ARBA00022777"/>
    </source>
</evidence>
<keyword evidence="3 6" id="KW-0547">Nucleotide-binding</keyword>
<name>K0ST76_THAOC</name>
<evidence type="ECO:0000256" key="2">
    <source>
        <dbReference type="ARBA" id="ARBA00022679"/>
    </source>
</evidence>
<dbReference type="Proteomes" id="UP000266841">
    <property type="component" value="Unassembled WGS sequence"/>
</dbReference>
<gene>
    <name evidence="9" type="ORF">THAOC_10214</name>
</gene>
<dbReference type="InterPro" id="IPR000719">
    <property type="entry name" value="Prot_kinase_dom"/>
</dbReference>
<evidence type="ECO:0000256" key="3">
    <source>
        <dbReference type="ARBA" id="ARBA00022741"/>
    </source>
</evidence>
<accession>K0ST76</accession>
<dbReference type="OrthoDB" id="40902at2759"/>
<evidence type="ECO:0000313" key="10">
    <source>
        <dbReference type="Proteomes" id="UP000266841"/>
    </source>
</evidence>
<dbReference type="SUPFAM" id="SSF56112">
    <property type="entry name" value="Protein kinase-like (PK-like)"/>
    <property type="match status" value="1"/>
</dbReference>
<evidence type="ECO:0000256" key="6">
    <source>
        <dbReference type="PROSITE-ProRule" id="PRU10141"/>
    </source>
</evidence>
<keyword evidence="4" id="KW-0418">Kinase</keyword>
<evidence type="ECO:0000256" key="1">
    <source>
        <dbReference type="ARBA" id="ARBA00022527"/>
    </source>
</evidence>
<comment type="caution">
    <text evidence="9">The sequence shown here is derived from an EMBL/GenBank/DDBJ whole genome shotgun (WGS) entry which is preliminary data.</text>
</comment>
<evidence type="ECO:0000259" key="8">
    <source>
        <dbReference type="PROSITE" id="PS50011"/>
    </source>
</evidence>
<dbReference type="SMART" id="SM00220">
    <property type="entry name" value="S_TKc"/>
    <property type="match status" value="1"/>
</dbReference>
<dbReference type="InterPro" id="IPR011009">
    <property type="entry name" value="Kinase-like_dom_sf"/>
</dbReference>
<dbReference type="eggNOG" id="KOG0032">
    <property type="taxonomic scope" value="Eukaryota"/>
</dbReference>